<dbReference type="SUPFAM" id="SSF54928">
    <property type="entry name" value="RNA-binding domain, RBD"/>
    <property type="match status" value="1"/>
</dbReference>
<evidence type="ECO:0000256" key="2">
    <source>
        <dbReference type="SAM" id="MobiDB-lite"/>
    </source>
</evidence>
<dbReference type="AlphaFoldDB" id="A0A168BV75"/>
<dbReference type="Proteomes" id="UP000076744">
    <property type="component" value="Unassembled WGS sequence"/>
</dbReference>
<dbReference type="Pfam" id="PF04847">
    <property type="entry name" value="Calcipressin"/>
    <property type="match status" value="1"/>
</dbReference>
<dbReference type="InterPro" id="IPR012677">
    <property type="entry name" value="Nucleotide-bd_a/b_plait_sf"/>
</dbReference>
<dbReference type="GO" id="GO:0019722">
    <property type="term" value="P:calcium-mediated signaling"/>
    <property type="evidence" value="ECO:0007669"/>
    <property type="project" value="InterPro"/>
</dbReference>
<comment type="similarity">
    <text evidence="1">Belongs to the RCAN family.</text>
</comment>
<comment type="caution">
    <text evidence="3">The sequence shown here is derived from an EMBL/GenBank/DDBJ whole genome shotgun (WGS) entry which is preliminary data.</text>
</comment>
<dbReference type="OrthoDB" id="17212at2759"/>
<dbReference type="GO" id="GO:0008597">
    <property type="term" value="F:calcium-dependent protein serine/threonine phosphatase regulator activity"/>
    <property type="evidence" value="ECO:0007669"/>
    <property type="project" value="TreeGrafter"/>
</dbReference>
<organism evidence="3 4">
    <name type="scientific">Cordyceps fumosorosea (strain ARSEF 2679)</name>
    <name type="common">Isaria fumosorosea</name>
    <dbReference type="NCBI Taxonomy" id="1081104"/>
    <lineage>
        <taxon>Eukaryota</taxon>
        <taxon>Fungi</taxon>
        <taxon>Dikarya</taxon>
        <taxon>Ascomycota</taxon>
        <taxon>Pezizomycotina</taxon>
        <taxon>Sordariomycetes</taxon>
        <taxon>Hypocreomycetidae</taxon>
        <taxon>Hypocreales</taxon>
        <taxon>Cordycipitaceae</taxon>
        <taxon>Cordyceps</taxon>
    </lineage>
</organism>
<name>A0A168BV75_CORFA</name>
<proteinExistence type="inferred from homology"/>
<protein>
    <submittedName>
        <fullName evidence="3">Calcipressin</fullName>
    </submittedName>
</protein>
<gene>
    <name evidence="3" type="ORF">ISF_02564</name>
</gene>
<accession>A0A168BV75</accession>
<dbReference type="GO" id="GO:0005634">
    <property type="term" value="C:nucleus"/>
    <property type="evidence" value="ECO:0007669"/>
    <property type="project" value="TreeGrafter"/>
</dbReference>
<dbReference type="EMBL" id="AZHB01000004">
    <property type="protein sequence ID" value="OAA70590.1"/>
    <property type="molecule type" value="Genomic_DNA"/>
</dbReference>
<dbReference type="InterPro" id="IPR035979">
    <property type="entry name" value="RBD_domain_sf"/>
</dbReference>
<sequence length="356" mass="39024">MAAATALTTLLPPLPPVDFASLFPPALLIHISHLALLYWDDPQASAPHFFHTAHLFQRTSFSPHRHFSKQLLPIAEVSCAAYLQSATPTISHNPLSPMELSPKPSRSSSTSSRRGINLTLDLSNLPPLEQPTPPSNTLLFTNLDNVDIFRADKLQSLRDLINRTATIHAFAPLKSFRRIVVSFYDVESAVSIRKVWDGEAIMGQRVRIYFGHPTPVQSKPDHLALPDAGKLFFISPPPSPPHGWEVRLEDAPNKMVHADDLAEALARLGHGRAGGSRASSFDSPITPVDGSGATVGRTRSRSSTLIYHPEDHGRSSGLPAVFVEDMTDEPEEMSPLEAKPIMAHTSRPPVELMHEV</sequence>
<feature type="region of interest" description="Disordered" evidence="2">
    <location>
        <begin position="275"/>
        <end position="301"/>
    </location>
</feature>
<evidence type="ECO:0000256" key="1">
    <source>
        <dbReference type="ARBA" id="ARBA00008209"/>
    </source>
</evidence>
<feature type="region of interest" description="Disordered" evidence="2">
    <location>
        <begin position="93"/>
        <end position="113"/>
    </location>
</feature>
<dbReference type="GO" id="GO:0003676">
    <property type="term" value="F:nucleic acid binding"/>
    <property type="evidence" value="ECO:0007669"/>
    <property type="project" value="InterPro"/>
</dbReference>
<dbReference type="GO" id="GO:0005737">
    <property type="term" value="C:cytoplasm"/>
    <property type="evidence" value="ECO:0007669"/>
    <property type="project" value="TreeGrafter"/>
</dbReference>
<dbReference type="Gene3D" id="3.30.70.330">
    <property type="match status" value="1"/>
</dbReference>
<dbReference type="PANTHER" id="PTHR10300:SF14">
    <property type="entry name" value="PROTEIN SARAH"/>
    <property type="match status" value="1"/>
</dbReference>
<dbReference type="STRING" id="1081104.A0A168BV75"/>
<keyword evidence="4" id="KW-1185">Reference proteome</keyword>
<dbReference type="PANTHER" id="PTHR10300">
    <property type="entry name" value="CALCIPRESSIN"/>
    <property type="match status" value="1"/>
</dbReference>
<reference evidence="3 4" key="1">
    <citation type="journal article" date="2016" name="Genome Biol. Evol.">
        <title>Divergent and convergent evolution of fungal pathogenicity.</title>
        <authorList>
            <person name="Shang Y."/>
            <person name="Xiao G."/>
            <person name="Zheng P."/>
            <person name="Cen K."/>
            <person name="Zhan S."/>
            <person name="Wang C."/>
        </authorList>
    </citation>
    <scope>NUCLEOTIDE SEQUENCE [LARGE SCALE GENOMIC DNA]</scope>
    <source>
        <strain evidence="3 4">ARSEF 2679</strain>
    </source>
</reference>
<dbReference type="FunFam" id="3.30.70.330:FF:000503">
    <property type="entry name" value="Calcineurin binding protein, putative"/>
    <property type="match status" value="1"/>
</dbReference>
<dbReference type="RefSeq" id="XP_018706877.1">
    <property type="nucleotide sequence ID" value="XM_018846170.1"/>
</dbReference>
<evidence type="ECO:0000313" key="4">
    <source>
        <dbReference type="Proteomes" id="UP000076744"/>
    </source>
</evidence>
<dbReference type="GeneID" id="30018856"/>
<dbReference type="InterPro" id="IPR006931">
    <property type="entry name" value="Calcipressin"/>
</dbReference>
<evidence type="ECO:0000313" key="3">
    <source>
        <dbReference type="EMBL" id="OAA70590.1"/>
    </source>
</evidence>